<comment type="caution">
    <text evidence="1">The sequence shown here is derived from an EMBL/GenBank/DDBJ whole genome shotgun (WGS) entry which is preliminary data.</text>
</comment>
<evidence type="ECO:0000313" key="2">
    <source>
        <dbReference type="Proteomes" id="UP001356427"/>
    </source>
</evidence>
<gene>
    <name evidence="1" type="ORF">J4Q44_G00303600</name>
</gene>
<dbReference type="Proteomes" id="UP001356427">
    <property type="component" value="Unassembled WGS sequence"/>
</dbReference>
<organism evidence="1 2">
    <name type="scientific">Coregonus suidteri</name>
    <dbReference type="NCBI Taxonomy" id="861788"/>
    <lineage>
        <taxon>Eukaryota</taxon>
        <taxon>Metazoa</taxon>
        <taxon>Chordata</taxon>
        <taxon>Craniata</taxon>
        <taxon>Vertebrata</taxon>
        <taxon>Euteleostomi</taxon>
        <taxon>Actinopterygii</taxon>
        <taxon>Neopterygii</taxon>
        <taxon>Teleostei</taxon>
        <taxon>Protacanthopterygii</taxon>
        <taxon>Salmoniformes</taxon>
        <taxon>Salmonidae</taxon>
        <taxon>Coregoninae</taxon>
        <taxon>Coregonus</taxon>
    </lineage>
</organism>
<dbReference type="AlphaFoldDB" id="A0AAN8QBJ8"/>
<keyword evidence="2" id="KW-1185">Reference proteome</keyword>
<evidence type="ECO:0000313" key="1">
    <source>
        <dbReference type="EMBL" id="KAK6298850.1"/>
    </source>
</evidence>
<name>A0AAN8QBJ8_9TELE</name>
<dbReference type="EMBL" id="JAGTTL010000029">
    <property type="protein sequence ID" value="KAK6298850.1"/>
    <property type="molecule type" value="Genomic_DNA"/>
</dbReference>
<reference evidence="1 2" key="1">
    <citation type="submission" date="2021-04" db="EMBL/GenBank/DDBJ databases">
        <authorList>
            <person name="De Guttry C."/>
            <person name="Zahm M."/>
            <person name="Klopp C."/>
            <person name="Cabau C."/>
            <person name="Louis A."/>
            <person name="Berthelot C."/>
            <person name="Parey E."/>
            <person name="Roest Crollius H."/>
            <person name="Montfort J."/>
            <person name="Robinson-Rechavi M."/>
            <person name="Bucao C."/>
            <person name="Bouchez O."/>
            <person name="Gislard M."/>
            <person name="Lluch J."/>
            <person name="Milhes M."/>
            <person name="Lampietro C."/>
            <person name="Lopez Roques C."/>
            <person name="Donnadieu C."/>
            <person name="Braasch I."/>
            <person name="Desvignes T."/>
            <person name="Postlethwait J."/>
            <person name="Bobe J."/>
            <person name="Wedekind C."/>
            <person name="Guiguen Y."/>
        </authorList>
    </citation>
    <scope>NUCLEOTIDE SEQUENCE [LARGE SCALE GENOMIC DNA]</scope>
    <source>
        <strain evidence="1">Cs_M1</strain>
        <tissue evidence="1">Blood</tissue>
    </source>
</reference>
<sequence>MVRRIAQSSSMNLKDRLPIELHDAGVHFGWRPLPSPGGAHRYCRPQEEEGQRQGQEYIESPGVEKVKRLLRTDAEAVSVRWEMGHGFSAKRDELREILNDISSSSDEDEGGLRREDEDLNIMDMEEDLVRQLQDKLNESSDGGRDEADRNNLIVMEYQVQVDCVKAKLKKTRAREKQQEDLIMKVENQALKLSARLAEFSIFHHYYPSHRKRSRASDWHSKWPFCQNRFQALLSEIIHQEESEMEQLAFLLQEQLDSLIEM</sequence>
<protein>
    <submittedName>
        <fullName evidence="1">Uncharacterized protein</fullName>
    </submittedName>
</protein>
<accession>A0AAN8QBJ8</accession>
<proteinExistence type="predicted"/>